<evidence type="ECO:0000259" key="1">
    <source>
        <dbReference type="PROSITE" id="PS50883"/>
    </source>
</evidence>
<name>A0A106QB33_9BURK</name>
<dbReference type="Proteomes" id="UP000060630">
    <property type="component" value="Unassembled WGS sequence"/>
</dbReference>
<dbReference type="PANTHER" id="PTHR33121:SF70">
    <property type="entry name" value="SIGNALING PROTEIN YKOW"/>
    <property type="match status" value="1"/>
</dbReference>
<evidence type="ECO:0000313" key="2">
    <source>
        <dbReference type="EMBL" id="KWA83734.1"/>
    </source>
</evidence>
<protein>
    <recommendedName>
        <fullName evidence="1">EAL domain-containing protein</fullName>
    </recommendedName>
</protein>
<proteinExistence type="predicted"/>
<organism evidence="2 3">
    <name type="scientific">Burkholderia ubonensis</name>
    <dbReference type="NCBI Taxonomy" id="101571"/>
    <lineage>
        <taxon>Bacteria</taxon>
        <taxon>Pseudomonadati</taxon>
        <taxon>Pseudomonadota</taxon>
        <taxon>Betaproteobacteria</taxon>
        <taxon>Burkholderiales</taxon>
        <taxon>Burkholderiaceae</taxon>
        <taxon>Burkholderia</taxon>
        <taxon>Burkholderia cepacia complex</taxon>
    </lineage>
</organism>
<dbReference type="RefSeq" id="WP_060191869.1">
    <property type="nucleotide sequence ID" value="NZ_LPHD01000049.1"/>
</dbReference>
<feature type="domain" description="EAL" evidence="1">
    <location>
        <begin position="1"/>
        <end position="247"/>
    </location>
</feature>
<dbReference type="CDD" id="cd01948">
    <property type="entry name" value="EAL"/>
    <property type="match status" value="1"/>
</dbReference>
<dbReference type="PANTHER" id="PTHR33121">
    <property type="entry name" value="CYCLIC DI-GMP PHOSPHODIESTERASE PDEF"/>
    <property type="match status" value="1"/>
</dbReference>
<dbReference type="PROSITE" id="PS50883">
    <property type="entry name" value="EAL"/>
    <property type="match status" value="1"/>
</dbReference>
<dbReference type="Pfam" id="PF00563">
    <property type="entry name" value="EAL"/>
    <property type="match status" value="1"/>
</dbReference>
<reference evidence="2 3" key="1">
    <citation type="submission" date="2015-11" db="EMBL/GenBank/DDBJ databases">
        <title>Expanding the genomic diversity of Burkholderia species for the development of highly accurate diagnostics.</title>
        <authorList>
            <person name="Sahl J."/>
            <person name="Keim P."/>
            <person name="Wagner D."/>
        </authorList>
    </citation>
    <scope>NUCLEOTIDE SEQUENCE [LARGE SCALE GENOMIC DNA]</scope>
    <source>
        <strain evidence="2 3">MSMB2087WGS</strain>
    </source>
</reference>
<gene>
    <name evidence="2" type="ORF">WL29_20425</name>
</gene>
<dbReference type="InterPro" id="IPR001633">
    <property type="entry name" value="EAL_dom"/>
</dbReference>
<dbReference type="Gene3D" id="3.20.20.450">
    <property type="entry name" value="EAL domain"/>
    <property type="match status" value="1"/>
</dbReference>
<accession>A0A106QB33</accession>
<dbReference type="InterPro" id="IPR035919">
    <property type="entry name" value="EAL_sf"/>
</dbReference>
<evidence type="ECO:0000313" key="3">
    <source>
        <dbReference type="Proteomes" id="UP000060630"/>
    </source>
</evidence>
<dbReference type="InterPro" id="IPR050706">
    <property type="entry name" value="Cyclic-di-GMP_PDE-like"/>
</dbReference>
<dbReference type="GO" id="GO:0071111">
    <property type="term" value="F:cyclic-guanylate-specific phosphodiesterase activity"/>
    <property type="evidence" value="ECO:0007669"/>
    <property type="project" value="InterPro"/>
</dbReference>
<dbReference type="EMBL" id="LPHD01000049">
    <property type="protein sequence ID" value="KWA83734.1"/>
    <property type="molecule type" value="Genomic_DNA"/>
</dbReference>
<dbReference type="SMART" id="SM00052">
    <property type="entry name" value="EAL"/>
    <property type="match status" value="1"/>
</dbReference>
<dbReference type="SUPFAM" id="SSF141868">
    <property type="entry name" value="EAL domain-like"/>
    <property type="match status" value="1"/>
</dbReference>
<comment type="caution">
    <text evidence="2">The sequence shown here is derived from an EMBL/GenBank/DDBJ whole genome shotgun (WGS) entry which is preliminary data.</text>
</comment>
<dbReference type="AlphaFoldDB" id="A0A106QB33"/>
<sequence length="252" mass="27600">MPAALRDGEFSVFYQPLVSSAGALHGCEALLRWRRPDGTVVPPADFIPAAENSGFILELGDYVLREALTQLSRFDSAGLVQMDMSVNVSAHQLAQPDFERKVMCALEDARVRPQRLVLEITESVTAIDEHHVTALLSRMVVKGVRVALDDYGTGYSNPVHLKNYPVSALKIDRAFVQGVADEEVSYVIVRSIINMAKALHLETFAEGVETALQAQALCDLGVDYLQGYLYGRPMPAADLVIRFGPQPAIPAF</sequence>